<proteinExistence type="predicted"/>
<dbReference type="PANTHER" id="PTHR33840">
    <property type="match status" value="1"/>
</dbReference>
<feature type="domain" description="T6SS Phospholipase effector Tle1-like catalytic" evidence="2">
    <location>
        <begin position="238"/>
        <end position="334"/>
    </location>
</feature>
<name>A0A2N8SPW6_STUST</name>
<sequence>MPHVCRPALPNPPRERRPAAKRSGEQQPLVNIHRERWEAYEKYGKEPAPPPSKPRVALRIGVFFDGTGNNASNTATGLLCGAQHPIAPADLDASCKPYMSDPDSSYGNDVTNVHRLWFLYHESRVPEGDGEQKQAFLKVYIDGIGTSAGEQDSLVGSGLGRGETGIAERVYKAFSSIKRSTGLFLRENPDIEISHLTFDTFGFSRGAAAARHFANGVVQGKHGPLRDMLLSNEKAFSPFFIDQYQRDINMGFIGLFDTVASVAGLTNLGNVRSSVVPGLRLYLPRKYFSSVVHLVARDEYRANFALSRVKPDHPEITLPGAHSDIGGGYLLEAEECLLISPMQALDVALHIDVTNTSIYCDAEQARAQWLAKGWPAEMLEIITPEPKLLPANQDRNAPRQKRVYAALQLKRPVRGELSRVYLRVMYELAKQKGVRFDEIPDKSEYKLPTELQTLCDRFVAGDYSTTSADEALLKLKYIHVSAHWNPPARLQGNTPRTGGKLKFINAPTADARRVQHPHVPEWTLR</sequence>
<reference evidence="3 4" key="1">
    <citation type="submission" date="2018-01" db="EMBL/GenBank/DDBJ databases">
        <title>Denitrification phenotypes of diverse strains of Pseudomonas stutzeri.</title>
        <authorList>
            <person name="Milligan D.A."/>
            <person name="Bergaust L."/>
            <person name="Bakken L.R."/>
            <person name="Frostegard A."/>
        </authorList>
    </citation>
    <scope>NUCLEOTIDE SEQUENCE [LARGE SCALE GENOMIC DNA]</scope>
    <source>
        <strain evidence="3 4">24a75</strain>
    </source>
</reference>
<evidence type="ECO:0000256" key="1">
    <source>
        <dbReference type="SAM" id="MobiDB-lite"/>
    </source>
</evidence>
<dbReference type="PANTHER" id="PTHR33840:SF1">
    <property type="entry name" value="TLE1 PHOSPHOLIPASE DOMAIN-CONTAINING PROTEIN"/>
    <property type="match status" value="1"/>
</dbReference>
<protein>
    <recommendedName>
        <fullName evidence="2">T6SS Phospholipase effector Tle1-like catalytic domain-containing protein</fullName>
    </recommendedName>
</protein>
<evidence type="ECO:0000313" key="3">
    <source>
        <dbReference type="EMBL" id="PNG04533.1"/>
    </source>
</evidence>
<gene>
    <name evidence="3" type="ORF">CXK94_21840</name>
</gene>
<accession>A0A2N8SPW6</accession>
<feature type="compositionally biased region" description="Basic and acidic residues" evidence="1">
    <location>
        <begin position="13"/>
        <end position="24"/>
    </location>
</feature>
<evidence type="ECO:0000259" key="2">
    <source>
        <dbReference type="Pfam" id="PF09994"/>
    </source>
</evidence>
<dbReference type="RefSeq" id="WP_102895863.1">
    <property type="nucleotide sequence ID" value="NZ_JAMOHU010000071.1"/>
</dbReference>
<dbReference type="AlphaFoldDB" id="A0A2N8SPW6"/>
<feature type="region of interest" description="Disordered" evidence="1">
    <location>
        <begin position="1"/>
        <end position="32"/>
    </location>
</feature>
<dbReference type="Pfam" id="PF09994">
    <property type="entry name" value="T6SS_Tle1-like_cat"/>
    <property type="match status" value="1"/>
</dbReference>
<dbReference type="EMBL" id="POUT01000023">
    <property type="protein sequence ID" value="PNG04533.1"/>
    <property type="molecule type" value="Genomic_DNA"/>
</dbReference>
<evidence type="ECO:0000313" key="4">
    <source>
        <dbReference type="Proteomes" id="UP000236023"/>
    </source>
</evidence>
<organism evidence="3 4">
    <name type="scientific">Stutzerimonas stutzeri</name>
    <name type="common">Pseudomonas stutzeri</name>
    <dbReference type="NCBI Taxonomy" id="316"/>
    <lineage>
        <taxon>Bacteria</taxon>
        <taxon>Pseudomonadati</taxon>
        <taxon>Pseudomonadota</taxon>
        <taxon>Gammaproteobacteria</taxon>
        <taxon>Pseudomonadales</taxon>
        <taxon>Pseudomonadaceae</taxon>
        <taxon>Stutzerimonas</taxon>
    </lineage>
</organism>
<dbReference type="Proteomes" id="UP000236023">
    <property type="component" value="Unassembled WGS sequence"/>
</dbReference>
<dbReference type="InterPro" id="IPR018712">
    <property type="entry name" value="Tle1-like_cat"/>
</dbReference>
<comment type="caution">
    <text evidence="3">The sequence shown here is derived from an EMBL/GenBank/DDBJ whole genome shotgun (WGS) entry which is preliminary data.</text>
</comment>